<evidence type="ECO:0000259" key="6">
    <source>
        <dbReference type="Pfam" id="PF13870"/>
    </source>
</evidence>
<proteinExistence type="predicted"/>
<dbReference type="GO" id="GO:0036064">
    <property type="term" value="C:ciliary basal body"/>
    <property type="evidence" value="ECO:0007669"/>
    <property type="project" value="TreeGrafter"/>
</dbReference>
<evidence type="ECO:0000256" key="2">
    <source>
        <dbReference type="ARBA" id="ARBA00023054"/>
    </source>
</evidence>
<feature type="region of interest" description="Disordered" evidence="5">
    <location>
        <begin position="164"/>
        <end position="183"/>
    </location>
</feature>
<feature type="compositionally biased region" description="Low complexity" evidence="5">
    <location>
        <begin position="80"/>
        <end position="89"/>
    </location>
</feature>
<evidence type="ECO:0000256" key="3">
    <source>
        <dbReference type="ARBA" id="ARBA00023273"/>
    </source>
</evidence>
<evidence type="ECO:0000256" key="1">
    <source>
        <dbReference type="ARBA" id="ARBA00004138"/>
    </source>
</evidence>
<dbReference type="AlphaFoldDB" id="A0A7S0N630"/>
<comment type="subcellular location">
    <subcellularLocation>
        <location evidence="1">Cell projection</location>
        <location evidence="1">Cilium</location>
    </subcellularLocation>
</comment>
<feature type="compositionally biased region" description="Low complexity" evidence="5">
    <location>
        <begin position="40"/>
        <end position="53"/>
    </location>
</feature>
<sequence>MADDAPPTEPPAEEPPAEEPAAAPEAPAPEEPAAEGGGEPEAPAEGAAPAEGEAPAEETPAEGATEGAEGGEGGGEEGAAEGAEPAGGEAAEGGGEGEGEGEGAGDIEYDDGGEHGVDPGEFDQDQDMSVFGMRPVSSVSGQGAIEIEGFDDDFAEDAFMAEEARETYEEEEEEEEEYADEDDEVDLEALIADAEDERKELIGVNQALQKKLYTIFSNRKSTEVRDTQGKLQAEGQETRYHQALQQWSEQLEERERVQKHYETQTFDMQARLEERMTRANDIRNAFHTFKLEVARSSENSRTGKPIPERIIQERMGQELKKEQEVERVRLKNITLRNQMKKLEAHLKAKEELAEGLHLIDFEQLKIENQSLNEKIEERNEELLKLRKKTTTTVQVLTHLKEKLQFVQKENEVLRGDLEELDSQLAGKRDGLNKEKLERDINRAENTRIKASSGIITNPVLLEDIEIQKEKREILQEKVEGLKLRHAQLLANIQRMQGQIAQQGTQGSAFMGSM</sequence>
<feature type="domain" description="CCDC113/CCDC96 coiled-coil" evidence="6">
    <location>
        <begin position="320"/>
        <end position="493"/>
    </location>
</feature>
<keyword evidence="3" id="KW-0966">Cell projection</keyword>
<accession>A0A7S0N630</accession>
<feature type="compositionally biased region" description="Acidic residues" evidence="5">
    <location>
        <begin position="95"/>
        <end position="111"/>
    </location>
</feature>
<dbReference type="PANTHER" id="PTHR15654">
    <property type="entry name" value="COILED-COIL DOMAIN-CONTAINING PROTEIN 113-RELATED"/>
    <property type="match status" value="1"/>
</dbReference>
<dbReference type="GO" id="GO:0005930">
    <property type="term" value="C:axoneme"/>
    <property type="evidence" value="ECO:0007669"/>
    <property type="project" value="TreeGrafter"/>
</dbReference>
<evidence type="ECO:0000256" key="5">
    <source>
        <dbReference type="SAM" id="MobiDB-lite"/>
    </source>
</evidence>
<organism evidence="7">
    <name type="scientific">Pyramimonas obovata</name>
    <dbReference type="NCBI Taxonomy" id="1411642"/>
    <lineage>
        <taxon>Eukaryota</taxon>
        <taxon>Viridiplantae</taxon>
        <taxon>Chlorophyta</taxon>
        <taxon>Pyramimonadophyceae</taxon>
        <taxon>Pyramimonadales</taxon>
        <taxon>Pyramimonadaceae</taxon>
        <taxon>Pyramimonas</taxon>
        <taxon>Pyramimonas incertae sedis</taxon>
    </lineage>
</organism>
<gene>
    <name evidence="7" type="ORF">POBO1169_LOCUS6049</name>
</gene>
<feature type="coiled-coil region" evidence="4">
    <location>
        <begin position="325"/>
        <end position="498"/>
    </location>
</feature>
<feature type="region of interest" description="Disordered" evidence="5">
    <location>
        <begin position="1"/>
        <end position="129"/>
    </location>
</feature>
<keyword evidence="2 4" id="KW-0175">Coiled coil</keyword>
<evidence type="ECO:0000256" key="4">
    <source>
        <dbReference type="SAM" id="Coils"/>
    </source>
</evidence>
<dbReference type="GO" id="GO:0060271">
    <property type="term" value="P:cilium assembly"/>
    <property type="evidence" value="ECO:0007669"/>
    <property type="project" value="TreeGrafter"/>
</dbReference>
<dbReference type="InterPro" id="IPR051885">
    <property type="entry name" value="CC_CF"/>
</dbReference>
<feature type="compositionally biased region" description="Acidic residues" evidence="5">
    <location>
        <begin position="168"/>
        <end position="183"/>
    </location>
</feature>
<protein>
    <recommendedName>
        <fullName evidence="6">CCDC113/CCDC96 coiled-coil domain-containing protein</fullName>
    </recommendedName>
</protein>
<dbReference type="EMBL" id="HBFA01011607">
    <property type="protein sequence ID" value="CAD8659781.1"/>
    <property type="molecule type" value="Transcribed_RNA"/>
</dbReference>
<reference evidence="7" key="1">
    <citation type="submission" date="2021-01" db="EMBL/GenBank/DDBJ databases">
        <authorList>
            <person name="Corre E."/>
            <person name="Pelletier E."/>
            <person name="Niang G."/>
            <person name="Scheremetjew M."/>
            <person name="Finn R."/>
            <person name="Kale V."/>
            <person name="Holt S."/>
            <person name="Cochrane G."/>
            <person name="Meng A."/>
            <person name="Brown T."/>
            <person name="Cohen L."/>
        </authorList>
    </citation>
    <scope>NUCLEOTIDE SEQUENCE</scope>
    <source>
        <strain evidence="7">CCMP722</strain>
    </source>
</reference>
<name>A0A7S0N630_9CHLO</name>
<dbReference type="PANTHER" id="PTHR15654:SF1">
    <property type="entry name" value="COILED-COIL DOMAIN-CONTAINING PROTEIN 96"/>
    <property type="match status" value="1"/>
</dbReference>
<evidence type="ECO:0000313" key="7">
    <source>
        <dbReference type="EMBL" id="CAD8659781.1"/>
    </source>
</evidence>
<dbReference type="Pfam" id="PF13870">
    <property type="entry name" value="CCDC113_CCDC96_CC"/>
    <property type="match status" value="1"/>
</dbReference>
<dbReference type="InterPro" id="IPR025254">
    <property type="entry name" value="CCDC113/CCDC96_CC"/>
</dbReference>